<sequence length="361" mass="41151">MAAAEAEAFRVLPTYIRRLKIANPGSVADIGTETFGEGRVRFKNLFLSFGATHIGFRMIRDVIVLNKRKMGGQFKLVLLTACGEDANFKVYPLAFGIVLMENLDSWLWFLKKLEELIPDTSKLCIVSPLRGPVRQAKKMVYPFSHDWICLKHLSSYVDWRFGNTELGELVSAAGKAYTSWHFTELFQQINDLSKPCWEYLKNLGVKHWCRAHSEVMCYDMLSTTMDEQVGVDLCDFVGLDIIKLVEGILSMMCRWYNSRRTEANSHIGVLTLGVMRLLRLNQISCSCKIYDKLGFPCGHAIMGADRLGIPYETLVSEFFHTFAWKESYRCFINPISPTSETHCNPITALEPPLLPLTCRYL</sequence>
<dbReference type="PANTHER" id="PTHR31973:SF195">
    <property type="entry name" value="MUDR FAMILY TRANSPOSASE"/>
    <property type="match status" value="1"/>
</dbReference>
<dbReference type="EMBL" id="KI517398">
    <property type="protein sequence ID" value="ESQ50319.1"/>
    <property type="molecule type" value="Genomic_DNA"/>
</dbReference>
<keyword evidence="2 4" id="KW-0863">Zinc-finger</keyword>
<dbReference type="Pfam" id="PF04434">
    <property type="entry name" value="SWIM"/>
    <property type="match status" value="1"/>
</dbReference>
<keyword evidence="3" id="KW-0862">Zinc</keyword>
<proteinExistence type="predicted"/>
<gene>
    <name evidence="6" type="ORF">EUTSA_v10002279mg</name>
</gene>
<dbReference type="Proteomes" id="UP000030689">
    <property type="component" value="Unassembled WGS sequence"/>
</dbReference>
<dbReference type="OMA" id="HAMHEHE"/>
<dbReference type="PANTHER" id="PTHR31973">
    <property type="entry name" value="POLYPROTEIN, PUTATIVE-RELATED"/>
    <property type="match status" value="1"/>
</dbReference>
<dbReference type="eggNOG" id="ENOG502RJNC">
    <property type="taxonomic scope" value="Eukaryota"/>
</dbReference>
<dbReference type="AlphaFoldDB" id="V4M2D3"/>
<dbReference type="InterPro" id="IPR018289">
    <property type="entry name" value="MULE_transposase_dom"/>
</dbReference>
<dbReference type="STRING" id="72664.V4M2D3"/>
<protein>
    <recommendedName>
        <fullName evidence="5">SWIM-type domain-containing protein</fullName>
    </recommendedName>
</protein>
<evidence type="ECO:0000256" key="4">
    <source>
        <dbReference type="PROSITE-ProRule" id="PRU00325"/>
    </source>
</evidence>
<reference evidence="6 7" key="1">
    <citation type="journal article" date="2013" name="Front. Plant Sci.">
        <title>The Reference Genome of the Halophytic Plant Eutrema salsugineum.</title>
        <authorList>
            <person name="Yang R."/>
            <person name="Jarvis D.E."/>
            <person name="Chen H."/>
            <person name="Beilstein M.A."/>
            <person name="Grimwood J."/>
            <person name="Jenkins J."/>
            <person name="Shu S."/>
            <person name="Prochnik S."/>
            <person name="Xin M."/>
            <person name="Ma C."/>
            <person name="Schmutz J."/>
            <person name="Wing R.A."/>
            <person name="Mitchell-Olds T."/>
            <person name="Schumaker K.S."/>
            <person name="Wang X."/>
        </authorList>
    </citation>
    <scope>NUCLEOTIDE SEQUENCE [LARGE SCALE GENOMIC DNA]</scope>
</reference>
<evidence type="ECO:0000256" key="3">
    <source>
        <dbReference type="ARBA" id="ARBA00022833"/>
    </source>
</evidence>
<organism evidence="6 7">
    <name type="scientific">Eutrema salsugineum</name>
    <name type="common">Saltwater cress</name>
    <name type="synonym">Sisymbrium salsugineum</name>
    <dbReference type="NCBI Taxonomy" id="72664"/>
    <lineage>
        <taxon>Eukaryota</taxon>
        <taxon>Viridiplantae</taxon>
        <taxon>Streptophyta</taxon>
        <taxon>Embryophyta</taxon>
        <taxon>Tracheophyta</taxon>
        <taxon>Spermatophyta</taxon>
        <taxon>Magnoliopsida</taxon>
        <taxon>eudicotyledons</taxon>
        <taxon>Gunneridae</taxon>
        <taxon>Pentapetalae</taxon>
        <taxon>rosids</taxon>
        <taxon>malvids</taxon>
        <taxon>Brassicales</taxon>
        <taxon>Brassicaceae</taxon>
        <taxon>Eutremeae</taxon>
        <taxon>Eutrema</taxon>
    </lineage>
</organism>
<accession>V4M2D3</accession>
<evidence type="ECO:0000256" key="1">
    <source>
        <dbReference type="ARBA" id="ARBA00022723"/>
    </source>
</evidence>
<evidence type="ECO:0000313" key="7">
    <source>
        <dbReference type="Proteomes" id="UP000030689"/>
    </source>
</evidence>
<dbReference type="Pfam" id="PF10551">
    <property type="entry name" value="MULE"/>
    <property type="match status" value="1"/>
</dbReference>
<feature type="domain" description="SWIM-type" evidence="5">
    <location>
        <begin position="270"/>
        <end position="308"/>
    </location>
</feature>
<dbReference type="KEGG" id="eus:EUTSA_v10002279mg"/>
<dbReference type="PROSITE" id="PS50966">
    <property type="entry name" value="ZF_SWIM"/>
    <property type="match status" value="1"/>
</dbReference>
<evidence type="ECO:0000313" key="6">
    <source>
        <dbReference type="EMBL" id="ESQ50319.1"/>
    </source>
</evidence>
<dbReference type="Gramene" id="ESQ50319">
    <property type="protein sequence ID" value="ESQ50319"/>
    <property type="gene ID" value="EUTSA_v10002279mg"/>
</dbReference>
<name>V4M2D3_EUTSA</name>
<evidence type="ECO:0000259" key="5">
    <source>
        <dbReference type="PROSITE" id="PS50966"/>
    </source>
</evidence>
<dbReference type="SMART" id="SM00575">
    <property type="entry name" value="ZnF_PMZ"/>
    <property type="match status" value="1"/>
</dbReference>
<evidence type="ECO:0000256" key="2">
    <source>
        <dbReference type="ARBA" id="ARBA00022771"/>
    </source>
</evidence>
<keyword evidence="1" id="KW-0479">Metal-binding</keyword>
<keyword evidence="7" id="KW-1185">Reference proteome</keyword>
<dbReference type="GO" id="GO:0008270">
    <property type="term" value="F:zinc ion binding"/>
    <property type="evidence" value="ECO:0007669"/>
    <property type="project" value="UniProtKB-KW"/>
</dbReference>
<dbReference type="InterPro" id="IPR006564">
    <property type="entry name" value="Znf_PMZ"/>
</dbReference>
<dbReference type="InterPro" id="IPR007527">
    <property type="entry name" value="Znf_SWIM"/>
</dbReference>